<keyword evidence="8" id="KW-0067">ATP-binding</keyword>
<keyword evidence="10" id="KW-0456">Lyase</keyword>
<evidence type="ECO:0000313" key="15">
    <source>
        <dbReference type="EMBL" id="MBW8189952.1"/>
    </source>
</evidence>
<feature type="domain" description="Adenylate cyclase class-I N-terminal" evidence="14">
    <location>
        <begin position="9"/>
        <end position="199"/>
    </location>
</feature>
<dbReference type="Proteomes" id="UP001166251">
    <property type="component" value="Unassembled WGS sequence"/>
</dbReference>
<evidence type="ECO:0000259" key="14">
    <source>
        <dbReference type="Pfam" id="PF12633"/>
    </source>
</evidence>
<dbReference type="InterPro" id="IPR043519">
    <property type="entry name" value="NT_sf"/>
</dbReference>
<evidence type="ECO:0000256" key="4">
    <source>
        <dbReference type="ARBA" id="ARBA00012201"/>
    </source>
</evidence>
<evidence type="ECO:0000256" key="12">
    <source>
        <dbReference type="ARBA" id="ARBA00032637"/>
    </source>
</evidence>
<dbReference type="PIRSF" id="PIRSF001444">
    <property type="entry name" value="Adenylate_cycl"/>
    <property type="match status" value="1"/>
</dbReference>
<dbReference type="InterPro" id="IPR024685">
    <property type="entry name" value="Adenylate_cyclase_1_N"/>
</dbReference>
<evidence type="ECO:0000256" key="2">
    <source>
        <dbReference type="ARBA" id="ARBA00004496"/>
    </source>
</evidence>
<dbReference type="SUPFAM" id="SSF81301">
    <property type="entry name" value="Nucleotidyltransferase"/>
    <property type="match status" value="1"/>
</dbReference>
<proteinExistence type="inferred from homology"/>
<comment type="caution">
    <text evidence="15">The sequence shown here is derived from an EMBL/GenBank/DDBJ whole genome shotgun (WGS) entry which is preliminary data.</text>
</comment>
<dbReference type="PROSITE" id="PS01092">
    <property type="entry name" value="ADENYLATE_CYCLASE_1_1"/>
    <property type="match status" value="1"/>
</dbReference>
<keyword evidence="16" id="KW-1185">Reference proteome</keyword>
<dbReference type="Pfam" id="PF01295">
    <property type="entry name" value="Adenylate_cycl"/>
    <property type="match status" value="1"/>
</dbReference>
<evidence type="ECO:0000256" key="8">
    <source>
        <dbReference type="ARBA" id="ARBA00022840"/>
    </source>
</evidence>
<dbReference type="Pfam" id="PF12633">
    <property type="entry name" value="Adenyl_cycl_N"/>
    <property type="match status" value="1"/>
</dbReference>
<comment type="catalytic activity">
    <reaction evidence="1">
        <text>ATP = 3',5'-cyclic AMP + diphosphate</text>
        <dbReference type="Rhea" id="RHEA:15389"/>
        <dbReference type="ChEBI" id="CHEBI:30616"/>
        <dbReference type="ChEBI" id="CHEBI:33019"/>
        <dbReference type="ChEBI" id="CHEBI:58165"/>
        <dbReference type="EC" id="4.6.1.1"/>
    </reaction>
</comment>
<evidence type="ECO:0000256" key="6">
    <source>
        <dbReference type="ARBA" id="ARBA00022490"/>
    </source>
</evidence>
<name>A0ABS7EE36_9GAMM</name>
<evidence type="ECO:0000256" key="13">
    <source>
        <dbReference type="RuleBase" id="RU004184"/>
    </source>
</evidence>
<dbReference type="PANTHER" id="PTHR38760">
    <property type="entry name" value="ADENYLATE CYCLASE"/>
    <property type="match status" value="1"/>
</dbReference>
<dbReference type="EMBL" id="JAHZSS010000002">
    <property type="protein sequence ID" value="MBW8189952.1"/>
    <property type="molecule type" value="Genomic_DNA"/>
</dbReference>
<evidence type="ECO:0000256" key="11">
    <source>
        <dbReference type="ARBA" id="ARBA00032597"/>
    </source>
</evidence>
<protein>
    <recommendedName>
        <fullName evidence="5">Adenylate cyclase</fullName>
        <ecNumber evidence="4">4.6.1.1</ecNumber>
    </recommendedName>
    <alternativeName>
        <fullName evidence="11">ATP pyrophosphate-lyase</fullName>
    </alternativeName>
    <alternativeName>
        <fullName evidence="12">Adenylyl cyclase</fullName>
    </alternativeName>
</protein>
<keyword evidence="9" id="KW-0115">cAMP biosynthesis</keyword>
<comment type="subcellular location">
    <subcellularLocation>
        <location evidence="2">Cytoplasm</location>
    </subcellularLocation>
</comment>
<reference evidence="15" key="1">
    <citation type="submission" date="2021-07" db="EMBL/GenBank/DDBJ databases">
        <title>Neiella marina sp. nov., isolated from the intestinal content of sea cucumber Apostichopus japonicus.</title>
        <authorList>
            <person name="Bai X."/>
        </authorList>
    </citation>
    <scope>NUCLEOTIDE SEQUENCE</scope>
    <source>
        <strain evidence="15">126</strain>
    </source>
</reference>
<dbReference type="RefSeq" id="WP_220102632.1">
    <property type="nucleotide sequence ID" value="NZ_JAHZSS010000002.1"/>
</dbReference>
<evidence type="ECO:0000256" key="3">
    <source>
        <dbReference type="ARBA" id="ARBA00007901"/>
    </source>
</evidence>
<sequence>MDTNGIHIEQRVAQLEALNQQRLNRARLVLTKPGLKVFDLIAPLLHFNHPDLPGYVGGSCPAGIQNYQLPASDRKLLAEWEHFRPELVEDGDILGVFCMGSTASLGQCCDSDLDVWVIYDSQLNAQQRMMLEQKCQKITDWSAQLGIEANFFLVDPEQFIRSHRQVITKDNCGSTQNWLLLDEFYRSCVRLAGCNLLWFLVPVDCEEQYSEYVAALFEDEQLEHKAWVDLGGIARVPAEEYFGAALWQLYKGIDSPFKAVLKTLLLESYSHQYPNTRLLCHEFKQRWMSGCCDPMGLDSYRLVLDHVSKYLRGQNDLLRLDLARRCFYLKTCMVLSQPVEKVNWQVVAMRQLLADWNWDPDLLSELDRRESWKVEHVKRAYREVLEALMVGFRKLIEFARRNQISEAINPEDIGVLSRKLYASFEMTTSKVELINPNIAPSLYEPVITLVQVPEGRSVAAGWYLYKTPLRASSMIGAKHQKHADHLSRLIAWAYFNGIINPSTEIHLHAPGSHICIDSVRRMVRDLASAMPVKFAPTRKEELSKPSEIRQLMLFVNLSDPRLPTDIKIPMAHTDESFDVFSAGQDMVNLVQSVDMLYLSSWNEIHSYHFSGNEAILDCMVMLTSKMHKQANIPMRSDVFCYSHQGELAIGQQVRQVLLDSMTMRLDRTGSGSDYRMFTLADERFALFFERRSVYKHKLENPVDFYRHISHNKLGGRDRAASETTESVAPTIVENHASEGLVQFFFEHDADGFNIYVVDEANQVELYEHFKGSKEELVQSVNRFYSSSKQRQPDDDDEQKINFNLPQFYEIVERNGSKHILPYGAAGRVSQSVNL</sequence>
<evidence type="ECO:0000256" key="7">
    <source>
        <dbReference type="ARBA" id="ARBA00022741"/>
    </source>
</evidence>
<evidence type="ECO:0000256" key="9">
    <source>
        <dbReference type="ARBA" id="ARBA00022998"/>
    </source>
</evidence>
<organism evidence="15 16">
    <name type="scientific">Neiella holothuriorum</name>
    <dbReference type="NCBI Taxonomy" id="2870530"/>
    <lineage>
        <taxon>Bacteria</taxon>
        <taxon>Pseudomonadati</taxon>
        <taxon>Pseudomonadota</taxon>
        <taxon>Gammaproteobacteria</taxon>
        <taxon>Alteromonadales</taxon>
        <taxon>Echinimonadaceae</taxon>
        <taxon>Neiella</taxon>
    </lineage>
</organism>
<evidence type="ECO:0000256" key="10">
    <source>
        <dbReference type="ARBA" id="ARBA00023239"/>
    </source>
</evidence>
<evidence type="ECO:0000256" key="5">
    <source>
        <dbReference type="ARBA" id="ARBA00021420"/>
    </source>
</evidence>
<dbReference type="InterPro" id="IPR024686">
    <property type="entry name" value="Adenylate_cyclase_1_CS"/>
</dbReference>
<evidence type="ECO:0000256" key="1">
    <source>
        <dbReference type="ARBA" id="ARBA00001593"/>
    </source>
</evidence>
<comment type="similarity">
    <text evidence="3 13">Belongs to the adenylyl cyclase class-1 family.</text>
</comment>
<dbReference type="PANTHER" id="PTHR38760:SF1">
    <property type="entry name" value="ADENYLATE CYCLASE"/>
    <property type="match status" value="1"/>
</dbReference>
<accession>A0ABS7EE36</accession>
<dbReference type="EC" id="4.6.1.1" evidence="4"/>
<keyword evidence="7" id="KW-0547">Nucleotide-binding</keyword>
<dbReference type="InterPro" id="IPR000274">
    <property type="entry name" value="Adenylate_cyclase_1"/>
</dbReference>
<keyword evidence="6" id="KW-0963">Cytoplasm</keyword>
<gene>
    <name evidence="15" type="ORF">K0504_02810</name>
</gene>
<evidence type="ECO:0000313" key="16">
    <source>
        <dbReference type="Proteomes" id="UP001166251"/>
    </source>
</evidence>